<dbReference type="Pfam" id="PF07690">
    <property type="entry name" value="MFS_1"/>
    <property type="match status" value="1"/>
</dbReference>
<feature type="domain" description="Major facilitator superfamily (MFS) profile" evidence="6">
    <location>
        <begin position="37"/>
        <end position="473"/>
    </location>
</feature>
<reference evidence="7 8" key="1">
    <citation type="submission" date="2016-07" db="EMBL/GenBank/DDBJ databases">
        <title>Pervasive Adenine N6-methylation of Active Genes in Fungi.</title>
        <authorList>
            <consortium name="DOE Joint Genome Institute"/>
            <person name="Mondo S.J."/>
            <person name="Dannebaum R.O."/>
            <person name="Kuo R.C."/>
            <person name="Labutti K."/>
            <person name="Haridas S."/>
            <person name="Kuo A."/>
            <person name="Salamov A."/>
            <person name="Ahrendt S.R."/>
            <person name="Lipzen A."/>
            <person name="Sullivan W."/>
            <person name="Andreopoulos W.B."/>
            <person name="Clum A."/>
            <person name="Lindquist E."/>
            <person name="Daum C."/>
            <person name="Ramamoorthy G.K."/>
            <person name="Gryganskyi A."/>
            <person name="Culley D."/>
            <person name="Magnuson J.K."/>
            <person name="James T.Y."/>
            <person name="O'Malley M.A."/>
            <person name="Stajich J.E."/>
            <person name="Spatafora J.W."/>
            <person name="Visel A."/>
            <person name="Grigoriev I.V."/>
        </authorList>
    </citation>
    <scope>NUCLEOTIDE SEQUENCE [LARGE SCALE GENOMIC DNA]</scope>
    <source>
        <strain evidence="7 8">CBS 129021</strain>
    </source>
</reference>
<dbReference type="PANTHER" id="PTHR23501:SF78">
    <property type="entry name" value="MAJOR FACILITATOR SUPERFAMILY (MFS) PROFILE DOMAIN-CONTAINING PROTEIN-RELATED"/>
    <property type="match status" value="1"/>
</dbReference>
<protein>
    <submittedName>
        <fullName evidence="7">Major facilitator superfamily transporter</fullName>
    </submittedName>
</protein>
<comment type="subcellular location">
    <subcellularLocation>
        <location evidence="1">Membrane</location>
        <topology evidence="1">Multi-pass membrane protein</topology>
    </subcellularLocation>
</comment>
<dbReference type="SUPFAM" id="SSF103473">
    <property type="entry name" value="MFS general substrate transporter"/>
    <property type="match status" value="1"/>
</dbReference>
<gene>
    <name evidence="7" type="ORF">BCR38DRAFT_461276</name>
</gene>
<dbReference type="GeneID" id="63778720"/>
<dbReference type="InterPro" id="IPR011701">
    <property type="entry name" value="MFS"/>
</dbReference>
<dbReference type="PROSITE" id="PS50850">
    <property type="entry name" value="MFS"/>
    <property type="match status" value="1"/>
</dbReference>
<dbReference type="Proteomes" id="UP000193689">
    <property type="component" value="Unassembled WGS sequence"/>
</dbReference>
<proteinExistence type="predicted"/>
<feature type="transmembrane region" description="Helical" evidence="5">
    <location>
        <begin position="159"/>
        <end position="177"/>
    </location>
</feature>
<feature type="transmembrane region" description="Helical" evidence="5">
    <location>
        <begin position="251"/>
        <end position="275"/>
    </location>
</feature>
<keyword evidence="3 5" id="KW-1133">Transmembrane helix</keyword>
<dbReference type="PANTHER" id="PTHR23501">
    <property type="entry name" value="MAJOR FACILITATOR SUPERFAMILY"/>
    <property type="match status" value="1"/>
</dbReference>
<feature type="transmembrane region" description="Helical" evidence="5">
    <location>
        <begin position="383"/>
        <end position="404"/>
    </location>
</feature>
<evidence type="ECO:0000256" key="5">
    <source>
        <dbReference type="SAM" id="Phobius"/>
    </source>
</evidence>
<evidence type="ECO:0000256" key="4">
    <source>
        <dbReference type="ARBA" id="ARBA00023136"/>
    </source>
</evidence>
<dbReference type="GO" id="GO:0005886">
    <property type="term" value="C:plasma membrane"/>
    <property type="evidence" value="ECO:0007669"/>
    <property type="project" value="TreeGrafter"/>
</dbReference>
<keyword evidence="2 5" id="KW-0812">Transmembrane</keyword>
<evidence type="ECO:0000313" key="7">
    <source>
        <dbReference type="EMBL" id="ORY57559.1"/>
    </source>
</evidence>
<evidence type="ECO:0000313" key="8">
    <source>
        <dbReference type="Proteomes" id="UP000193689"/>
    </source>
</evidence>
<feature type="transmembrane region" description="Helical" evidence="5">
    <location>
        <begin position="350"/>
        <end position="371"/>
    </location>
</feature>
<feature type="transmembrane region" description="Helical" evidence="5">
    <location>
        <begin position="126"/>
        <end position="147"/>
    </location>
</feature>
<feature type="transmembrane region" description="Helical" evidence="5">
    <location>
        <begin position="34"/>
        <end position="51"/>
    </location>
</feature>
<feature type="transmembrane region" description="Helical" evidence="5">
    <location>
        <begin position="225"/>
        <end position="245"/>
    </location>
</feature>
<sequence>MDIYVPVQETQGETDNSDAQSIGYQRKLLTGKRLLVAFPALSVALFGSFIDQTSVSTCIPAISAELGTGSSTSRISSSFLIALTAFLLINGRMSDIFGRKNVLSCSATIALGDLLCGFARSKEQLFYFRAIAGIGGGGVNSVVLIIVSNMTTLKNRGKYQGIIGAIIASANGIGVFLEGAVIEKTSWRWVFWIVPLIAVPAGLVIFFLLTLRFEAGNYLEKAKKVHYGGILLSLATALLILVPLPGAGVTYAWNSATLLGIIIVGAVMTVLFVLFEWKVASLPIMPLRVFQAPNCAYMYAQSFFSGIVHYGNFFYREWAIILGALMLPIIVATSISSIACGQFLARIGRYMPPIVVGYGLWTVESGLAILFGQESRPWKMTSILLVEGFSIGMTLHTTLIGLLANSRSEDRGVLTTLRNFLRTVGGAFRLTVILFNNLRTHFTNLPYLPADVLPGLTSSTYQLDSLHLTSEEKQQALAVYMEGMHCIFIFYTARSAITYYCALTLGIHTCTRSTRSTRPMRLQRKQKLLLSGFRSLGPRTVPK</sequence>
<dbReference type="AlphaFoldDB" id="A0A1Y2DE91"/>
<dbReference type="RefSeq" id="XP_040710809.1">
    <property type="nucleotide sequence ID" value="XM_040862508.1"/>
</dbReference>
<dbReference type="InterPro" id="IPR036259">
    <property type="entry name" value="MFS_trans_sf"/>
</dbReference>
<dbReference type="OrthoDB" id="6770063at2759"/>
<evidence type="ECO:0000256" key="2">
    <source>
        <dbReference type="ARBA" id="ARBA00022692"/>
    </source>
</evidence>
<feature type="transmembrane region" description="Helical" evidence="5">
    <location>
        <begin position="318"/>
        <end position="338"/>
    </location>
</feature>
<comment type="caution">
    <text evidence="7">The sequence shown here is derived from an EMBL/GenBank/DDBJ whole genome shotgun (WGS) entry which is preliminary data.</text>
</comment>
<feature type="transmembrane region" description="Helical" evidence="5">
    <location>
        <begin position="189"/>
        <end position="213"/>
    </location>
</feature>
<evidence type="ECO:0000259" key="6">
    <source>
        <dbReference type="PROSITE" id="PS50850"/>
    </source>
</evidence>
<organism evidence="7 8">
    <name type="scientific">Pseudomassariella vexata</name>
    <dbReference type="NCBI Taxonomy" id="1141098"/>
    <lineage>
        <taxon>Eukaryota</taxon>
        <taxon>Fungi</taxon>
        <taxon>Dikarya</taxon>
        <taxon>Ascomycota</taxon>
        <taxon>Pezizomycotina</taxon>
        <taxon>Sordariomycetes</taxon>
        <taxon>Xylariomycetidae</taxon>
        <taxon>Amphisphaeriales</taxon>
        <taxon>Pseudomassariaceae</taxon>
        <taxon>Pseudomassariella</taxon>
    </lineage>
</organism>
<keyword evidence="4 5" id="KW-0472">Membrane</keyword>
<dbReference type="GO" id="GO:0022857">
    <property type="term" value="F:transmembrane transporter activity"/>
    <property type="evidence" value="ECO:0007669"/>
    <property type="project" value="InterPro"/>
</dbReference>
<evidence type="ECO:0000256" key="1">
    <source>
        <dbReference type="ARBA" id="ARBA00004141"/>
    </source>
</evidence>
<evidence type="ECO:0000256" key="3">
    <source>
        <dbReference type="ARBA" id="ARBA00022989"/>
    </source>
</evidence>
<dbReference type="InParanoid" id="A0A1Y2DE91"/>
<accession>A0A1Y2DE91</accession>
<dbReference type="InterPro" id="IPR020846">
    <property type="entry name" value="MFS_dom"/>
</dbReference>
<feature type="transmembrane region" description="Helical" evidence="5">
    <location>
        <begin position="71"/>
        <end position="89"/>
    </location>
</feature>
<dbReference type="EMBL" id="MCFJ01000019">
    <property type="protein sequence ID" value="ORY57559.1"/>
    <property type="molecule type" value="Genomic_DNA"/>
</dbReference>
<keyword evidence="8" id="KW-1185">Reference proteome</keyword>
<name>A0A1Y2DE91_9PEZI</name>
<dbReference type="Gene3D" id="1.20.1250.20">
    <property type="entry name" value="MFS general substrate transporter like domains"/>
    <property type="match status" value="1"/>
</dbReference>